<evidence type="ECO:0000259" key="14">
    <source>
        <dbReference type="PROSITE" id="PS51448"/>
    </source>
</evidence>
<accession>A0AAV6T5L9</accession>
<proteinExistence type="predicted"/>
<feature type="chain" id="PRO_5043921961" description="Zona pellucida sperm-binding protein 4" evidence="12">
    <location>
        <begin position="23"/>
        <end position="603"/>
    </location>
</feature>
<sequence length="603" mass="67089">MMELIRSLFVVVLVVLVCEVKAQNSWAPLLQKQPPPLAPLLPQQQQKVFQPLAPFDKCQVDEHDKIQCGTPDIAAEQCENINCCFNGDLCYYGKAVTVQCTRDGQFVVVVARDATMPRIDVDSISLLESNDPSCDPSGVNSAFAIYQFPMTACGTTLKEEKGYVVYENHMSSSYEVGVGPRGSITRDSHFELLFQCKYSDMAVEALVMEVNDLPPPVPVAAAGPLRVELRLGNGQCYSKGCVEEEEAYRSFYTPEDYPVTKVLREPVYVEVHILERSDPNIVLNLAHCWATATPNPDSLPQWDLLVDGCPDRDDRYITTVVPVDGSSGLYYSSHYKRFSFKMFTFVDQNTFTPQRDTVFIHCATAVCYPSNTDSCQQPCKRQRKRAAVAAAVKSTYLNPKSVVSSGKLIMTESLNGPNVDSPGEAKQGMALSGLLLLCMVASKVWDAETKPIDFVCNKTARRVLNIVAEMEKALSDCADIMTTPVQLPCTELHVASWENKSYQERRGDIVASLGLLLEGVKVMETLSQPECGAPLLQRLENNINNHLFILTHLQLSEPVVDPTLSCVPLWSQSLSTVLQRYKQLLSGKLEMFFVNLENRCFNK</sequence>
<dbReference type="InterPro" id="IPR001507">
    <property type="entry name" value="ZP_dom"/>
</dbReference>
<dbReference type="Pfam" id="PF00088">
    <property type="entry name" value="Trefoil"/>
    <property type="match status" value="1"/>
</dbReference>
<feature type="domain" description="ZP" evidence="13">
    <location>
        <begin position="99"/>
        <end position="386"/>
    </location>
</feature>
<dbReference type="EMBL" id="JAGKHQ010000001">
    <property type="protein sequence ID" value="KAG7524547.1"/>
    <property type="molecule type" value="Genomic_DNA"/>
</dbReference>
<dbReference type="GO" id="GO:0005179">
    <property type="term" value="F:hormone activity"/>
    <property type="evidence" value="ECO:0007669"/>
    <property type="project" value="UniProtKB-KW"/>
</dbReference>
<dbReference type="Pfam" id="PF23344">
    <property type="entry name" value="ZP-N"/>
    <property type="match status" value="1"/>
</dbReference>
<evidence type="ECO:0000256" key="4">
    <source>
        <dbReference type="ARBA" id="ARBA00022729"/>
    </source>
</evidence>
<dbReference type="GO" id="GO:0032190">
    <property type="term" value="F:acrosin binding"/>
    <property type="evidence" value="ECO:0007669"/>
    <property type="project" value="TreeGrafter"/>
</dbReference>
<evidence type="ECO:0000256" key="2">
    <source>
        <dbReference type="ARBA" id="ARBA00022525"/>
    </source>
</evidence>
<dbReference type="SMART" id="SM00241">
    <property type="entry name" value="ZP"/>
    <property type="match status" value="1"/>
</dbReference>
<evidence type="ECO:0000256" key="9">
    <source>
        <dbReference type="ARBA" id="ARBA00042273"/>
    </source>
</evidence>
<reference evidence="15 16" key="1">
    <citation type="journal article" date="2021" name="Sci. Rep.">
        <title>Chromosome anchoring in Senegalese sole (Solea senegalensis) reveals sex-associated markers and genome rearrangements in flatfish.</title>
        <authorList>
            <person name="Guerrero-Cozar I."/>
            <person name="Gomez-Garrido J."/>
            <person name="Berbel C."/>
            <person name="Martinez-Blanch J.F."/>
            <person name="Alioto T."/>
            <person name="Claros M.G."/>
            <person name="Gagnaire P.A."/>
            <person name="Manchado M."/>
        </authorList>
    </citation>
    <scope>NUCLEOTIDE SEQUENCE [LARGE SCALE GENOMIC DNA]</scope>
    <source>
        <strain evidence="15">Sse05_10M</strain>
    </source>
</reference>
<dbReference type="InterPro" id="IPR001323">
    <property type="entry name" value="EPO_TPO"/>
</dbReference>
<dbReference type="Pfam" id="PF00758">
    <property type="entry name" value="EPO_TPO"/>
    <property type="match status" value="1"/>
</dbReference>
<comment type="subcellular location">
    <subcellularLocation>
        <location evidence="1">Secreted</location>
    </subcellularLocation>
</comment>
<evidence type="ECO:0000256" key="6">
    <source>
        <dbReference type="ARBA" id="ARBA00023180"/>
    </source>
</evidence>
<evidence type="ECO:0000259" key="13">
    <source>
        <dbReference type="PROSITE" id="PS51034"/>
    </source>
</evidence>
<evidence type="ECO:0000256" key="1">
    <source>
        <dbReference type="ARBA" id="ARBA00004613"/>
    </source>
</evidence>
<evidence type="ECO:0000256" key="3">
    <source>
        <dbReference type="ARBA" id="ARBA00022702"/>
    </source>
</evidence>
<evidence type="ECO:0000256" key="10">
    <source>
        <dbReference type="ARBA" id="ARBA00042573"/>
    </source>
</evidence>
<gene>
    <name evidence="15" type="ORF">JOB18_013703</name>
</gene>
<dbReference type="AlphaFoldDB" id="A0AAV6T5L9"/>
<dbReference type="InterPro" id="IPR051148">
    <property type="entry name" value="Zona_Pellucida_Domain_gp"/>
</dbReference>
<dbReference type="PANTHER" id="PTHR23343:SF31">
    <property type="entry name" value="ZONA PELLUCIDA SPERM-BINDING PROTEIN 4"/>
    <property type="match status" value="1"/>
</dbReference>
<keyword evidence="3" id="KW-0372">Hormone</keyword>
<dbReference type="PANTHER" id="PTHR23343">
    <property type="entry name" value="ZONA PELLUCIDA SPERM-BINDING PROTEIN"/>
    <property type="match status" value="1"/>
</dbReference>
<evidence type="ECO:0000256" key="5">
    <source>
        <dbReference type="ARBA" id="ARBA00023157"/>
    </source>
</evidence>
<dbReference type="InterPro" id="IPR055355">
    <property type="entry name" value="ZP-C"/>
</dbReference>
<evidence type="ECO:0000256" key="11">
    <source>
        <dbReference type="PROSITE-ProRule" id="PRU00779"/>
    </source>
</evidence>
<dbReference type="Proteomes" id="UP000693946">
    <property type="component" value="Linkage Group LG1"/>
</dbReference>
<dbReference type="GO" id="GO:0007339">
    <property type="term" value="P:binding of sperm to zona pellucida"/>
    <property type="evidence" value="ECO:0007669"/>
    <property type="project" value="TreeGrafter"/>
</dbReference>
<dbReference type="GO" id="GO:0035804">
    <property type="term" value="F:structural constituent of egg coat"/>
    <property type="evidence" value="ECO:0007669"/>
    <property type="project" value="TreeGrafter"/>
</dbReference>
<keyword evidence="6" id="KW-0325">Glycoprotein</keyword>
<dbReference type="GO" id="GO:0060468">
    <property type="term" value="P:prevention of polyspermy"/>
    <property type="evidence" value="ECO:0007669"/>
    <property type="project" value="TreeGrafter"/>
</dbReference>
<dbReference type="GO" id="GO:0005576">
    <property type="term" value="C:extracellular region"/>
    <property type="evidence" value="ECO:0007669"/>
    <property type="project" value="UniProtKB-SubCell"/>
</dbReference>
<dbReference type="PROSITE" id="PS51448">
    <property type="entry name" value="P_TREFOIL_2"/>
    <property type="match status" value="1"/>
</dbReference>
<dbReference type="InterPro" id="IPR000519">
    <property type="entry name" value="P_trefoil_dom"/>
</dbReference>
<keyword evidence="16" id="KW-1185">Reference proteome</keyword>
<dbReference type="Pfam" id="PF00100">
    <property type="entry name" value="Zona_pellucida"/>
    <property type="match status" value="1"/>
</dbReference>
<protein>
    <recommendedName>
        <fullName evidence="8">Zona pellucida sperm-binding protein 4</fullName>
    </recommendedName>
    <alternativeName>
        <fullName evidence="10">Zona pellucida glycoprotein 4</fullName>
    </alternativeName>
    <alternativeName>
        <fullName evidence="9">Zona pellucida protein B</fullName>
    </alternativeName>
</protein>
<dbReference type="GO" id="GO:0035805">
    <property type="term" value="C:egg coat"/>
    <property type="evidence" value="ECO:0007669"/>
    <property type="project" value="TreeGrafter"/>
</dbReference>
<comment type="caution">
    <text evidence="15">The sequence shown here is derived from an EMBL/GenBank/DDBJ whole genome shotgun (WGS) entry which is preliminary data.</text>
</comment>
<comment type="caution">
    <text evidence="11">Lacks conserved residue(s) required for the propagation of feature annotation.</text>
</comment>
<evidence type="ECO:0000313" key="15">
    <source>
        <dbReference type="EMBL" id="KAG7524547.1"/>
    </source>
</evidence>
<comment type="function">
    <text evidence="7">Component of the zona pellucida, an extracellular matrix surrounding oocytes which mediates sperm binding, induction of the acrosome reaction and prevents post-fertilization polyspermy. The zona pellucida is composed of 3 to 4 glycoproteins, ZP1, ZP2, ZP3, and ZP4. ZP4 may act as a sperm receptor.</text>
</comment>
<dbReference type="CDD" id="cd00111">
    <property type="entry name" value="Trefoil"/>
    <property type="match status" value="1"/>
</dbReference>
<name>A0AAV6T5L9_SOLSE</name>
<evidence type="ECO:0000256" key="12">
    <source>
        <dbReference type="SAM" id="SignalP"/>
    </source>
</evidence>
<keyword evidence="5 11" id="KW-1015">Disulfide bond</keyword>
<feature type="domain" description="P-type" evidence="14">
    <location>
        <begin position="56"/>
        <end position="94"/>
    </location>
</feature>
<evidence type="ECO:0000256" key="8">
    <source>
        <dbReference type="ARBA" id="ARBA00040238"/>
    </source>
</evidence>
<evidence type="ECO:0000256" key="7">
    <source>
        <dbReference type="ARBA" id="ARBA00037545"/>
    </source>
</evidence>
<dbReference type="InterPro" id="IPR055356">
    <property type="entry name" value="ZP-N"/>
</dbReference>
<evidence type="ECO:0000313" key="16">
    <source>
        <dbReference type="Proteomes" id="UP000693946"/>
    </source>
</evidence>
<feature type="disulfide bond" evidence="11">
    <location>
        <begin position="68"/>
        <end position="83"/>
    </location>
</feature>
<feature type="disulfide bond" evidence="11">
    <location>
        <begin position="58"/>
        <end position="84"/>
    </location>
</feature>
<dbReference type="SMART" id="SM00018">
    <property type="entry name" value="PD"/>
    <property type="match status" value="1"/>
</dbReference>
<keyword evidence="4 12" id="KW-0732">Signal</keyword>
<feature type="signal peptide" evidence="12">
    <location>
        <begin position="1"/>
        <end position="22"/>
    </location>
</feature>
<dbReference type="PROSITE" id="PS51034">
    <property type="entry name" value="ZP_2"/>
    <property type="match status" value="1"/>
</dbReference>
<keyword evidence="2" id="KW-0964">Secreted</keyword>
<organism evidence="15 16">
    <name type="scientific">Solea senegalensis</name>
    <name type="common">Senegalese sole</name>
    <dbReference type="NCBI Taxonomy" id="28829"/>
    <lineage>
        <taxon>Eukaryota</taxon>
        <taxon>Metazoa</taxon>
        <taxon>Chordata</taxon>
        <taxon>Craniata</taxon>
        <taxon>Vertebrata</taxon>
        <taxon>Euteleostomi</taxon>
        <taxon>Actinopterygii</taxon>
        <taxon>Neopterygii</taxon>
        <taxon>Teleostei</taxon>
        <taxon>Neoteleostei</taxon>
        <taxon>Acanthomorphata</taxon>
        <taxon>Carangaria</taxon>
        <taxon>Pleuronectiformes</taxon>
        <taxon>Pleuronectoidei</taxon>
        <taxon>Soleidae</taxon>
        <taxon>Solea</taxon>
    </lineage>
</organism>